<organism evidence="1 2">
    <name type="scientific">Daucus carota subsp. sativus</name>
    <name type="common">Carrot</name>
    <dbReference type="NCBI Taxonomy" id="79200"/>
    <lineage>
        <taxon>Eukaryota</taxon>
        <taxon>Viridiplantae</taxon>
        <taxon>Streptophyta</taxon>
        <taxon>Embryophyta</taxon>
        <taxon>Tracheophyta</taxon>
        <taxon>Spermatophyta</taxon>
        <taxon>Magnoliopsida</taxon>
        <taxon>eudicotyledons</taxon>
        <taxon>Gunneridae</taxon>
        <taxon>Pentapetalae</taxon>
        <taxon>asterids</taxon>
        <taxon>campanulids</taxon>
        <taxon>Apiales</taxon>
        <taxon>Apiaceae</taxon>
        <taxon>Apioideae</taxon>
        <taxon>Scandiceae</taxon>
        <taxon>Daucinae</taxon>
        <taxon>Daucus</taxon>
        <taxon>Daucus sect. Daucus</taxon>
    </lineage>
</organism>
<gene>
    <name evidence="1" type="ORF">DCAR_0313848</name>
</gene>
<dbReference type="SUPFAM" id="SSF81383">
    <property type="entry name" value="F-box domain"/>
    <property type="match status" value="1"/>
</dbReference>
<dbReference type="InterPro" id="IPR036047">
    <property type="entry name" value="F-box-like_dom_sf"/>
</dbReference>
<evidence type="ECO:0000313" key="2">
    <source>
        <dbReference type="Proteomes" id="UP000077755"/>
    </source>
</evidence>
<dbReference type="PANTHER" id="PTHR33736">
    <property type="entry name" value="F-BOX PROTEIN-RELATED"/>
    <property type="match status" value="1"/>
</dbReference>
<name>A0AAF0WR12_DAUCS</name>
<evidence type="ECO:0000313" key="1">
    <source>
        <dbReference type="EMBL" id="WOG94552.1"/>
    </source>
</evidence>
<dbReference type="InterPro" id="IPR045283">
    <property type="entry name" value="AT3G44326-like"/>
</dbReference>
<sequence>MDSNSDKQGGSATTITAVHQNIIETHILTRFDGPALASTASTSHLLHTLCNQDELWEDLCNSTWNSIKDPLVRQIISTFSGGYRSFFSDSFPLLRPNPSEGSYIGQVHNSELISAVDMYYGNDPVYSNVKATDTSDSNFLGLQFCIDLLDGEGTSKMPIKYEGDEKKCILDFEEKLRLSWIIIDPKLKRAANVSSLRPISVRPCWVDGSGIKVKYATIVSGDNRGIYTTEFVECRVTAIFRFEGKNIKLKELSLCVVDMDWTRLNGEKSLRILKEALHNGLRKKATGGEEKEMYAKFVDLKRKKRDEVKKENIVDRFMDFLWQHRSILMQSGYTFLLILYV</sequence>
<dbReference type="AlphaFoldDB" id="A0AAF0WR12"/>
<reference evidence="1" key="1">
    <citation type="journal article" date="2016" name="Nat. Genet.">
        <title>A high-quality carrot genome assembly provides new insights into carotenoid accumulation and asterid genome evolution.</title>
        <authorList>
            <person name="Iorizzo M."/>
            <person name="Ellison S."/>
            <person name="Senalik D."/>
            <person name="Zeng P."/>
            <person name="Satapoomin P."/>
            <person name="Huang J."/>
            <person name="Bowman M."/>
            <person name="Iovene M."/>
            <person name="Sanseverino W."/>
            <person name="Cavagnaro P."/>
            <person name="Yildiz M."/>
            <person name="Macko-Podgorni A."/>
            <person name="Moranska E."/>
            <person name="Grzebelus E."/>
            <person name="Grzebelus D."/>
            <person name="Ashrafi H."/>
            <person name="Zheng Z."/>
            <person name="Cheng S."/>
            <person name="Spooner D."/>
            <person name="Van Deynze A."/>
            <person name="Simon P."/>
        </authorList>
    </citation>
    <scope>NUCLEOTIDE SEQUENCE</scope>
    <source>
        <tissue evidence="1">Leaf</tissue>
    </source>
</reference>
<reference evidence="1" key="2">
    <citation type="submission" date="2022-03" db="EMBL/GenBank/DDBJ databases">
        <title>Draft title - Genomic analysis of global carrot germplasm unveils the trajectory of domestication and the origin of high carotenoid orange carrot.</title>
        <authorList>
            <person name="Iorizzo M."/>
            <person name="Ellison S."/>
            <person name="Senalik D."/>
            <person name="Macko-Podgorni A."/>
            <person name="Grzebelus D."/>
            <person name="Bostan H."/>
            <person name="Rolling W."/>
            <person name="Curaba J."/>
            <person name="Simon P."/>
        </authorList>
    </citation>
    <scope>NUCLEOTIDE SEQUENCE</scope>
    <source>
        <tissue evidence="1">Leaf</tissue>
    </source>
</reference>
<evidence type="ECO:0008006" key="3">
    <source>
        <dbReference type="Google" id="ProtNLM"/>
    </source>
</evidence>
<dbReference type="PANTHER" id="PTHR33736:SF18">
    <property type="entry name" value="F-BOX DOMAIN-CONTAINING PROTEIN"/>
    <property type="match status" value="1"/>
</dbReference>
<protein>
    <recommendedName>
        <fullName evidence="3">F-box domain-containing protein</fullName>
    </recommendedName>
</protein>
<dbReference type="Proteomes" id="UP000077755">
    <property type="component" value="Chromosome 3"/>
</dbReference>
<keyword evidence="2" id="KW-1185">Reference proteome</keyword>
<accession>A0AAF0WR12</accession>
<dbReference type="EMBL" id="CP093345">
    <property type="protein sequence ID" value="WOG94552.1"/>
    <property type="molecule type" value="Genomic_DNA"/>
</dbReference>
<proteinExistence type="predicted"/>